<sequence>MKPTQIAATMASLVSLVMAAATPANGGLAGTPLRVRQQVDDMLPMAEMSWTGPIFPGDATNTTLSGTAKSIYEHILAINPKYAEENPPLPEVEARGEGQLEKRDSVSCSYGSPVNYADCDEGLRYLRALGGGSGWCGANANSCARVSCSWKCGMHLCNTSGGYIQVYCRDIANDMATIFGNCHYTYDGWTYGYGRYTFSNHYTQLGWASC</sequence>
<feature type="chain" id="PRO_5042067447" description="Secreted protein" evidence="1">
    <location>
        <begin position="20"/>
        <end position="210"/>
    </location>
</feature>
<organism evidence="2 3">
    <name type="scientific">Apodospora peruviana</name>
    <dbReference type="NCBI Taxonomy" id="516989"/>
    <lineage>
        <taxon>Eukaryota</taxon>
        <taxon>Fungi</taxon>
        <taxon>Dikarya</taxon>
        <taxon>Ascomycota</taxon>
        <taxon>Pezizomycotina</taxon>
        <taxon>Sordariomycetes</taxon>
        <taxon>Sordariomycetidae</taxon>
        <taxon>Sordariales</taxon>
        <taxon>Lasiosphaeriaceae</taxon>
        <taxon>Apodospora</taxon>
    </lineage>
</organism>
<feature type="signal peptide" evidence="1">
    <location>
        <begin position="1"/>
        <end position="19"/>
    </location>
</feature>
<gene>
    <name evidence="2" type="ORF">B0H66DRAFT_397537</name>
</gene>
<accession>A0AAE0LYH9</accession>
<proteinExistence type="predicted"/>
<evidence type="ECO:0000313" key="2">
    <source>
        <dbReference type="EMBL" id="KAK3312378.1"/>
    </source>
</evidence>
<keyword evidence="1" id="KW-0732">Signal</keyword>
<dbReference type="Proteomes" id="UP001283341">
    <property type="component" value="Unassembled WGS sequence"/>
</dbReference>
<dbReference type="AlphaFoldDB" id="A0AAE0LYH9"/>
<name>A0AAE0LYH9_9PEZI</name>
<dbReference type="EMBL" id="JAUEDM010000009">
    <property type="protein sequence ID" value="KAK3312378.1"/>
    <property type="molecule type" value="Genomic_DNA"/>
</dbReference>
<evidence type="ECO:0008006" key="4">
    <source>
        <dbReference type="Google" id="ProtNLM"/>
    </source>
</evidence>
<keyword evidence="3" id="KW-1185">Reference proteome</keyword>
<reference evidence="2" key="1">
    <citation type="journal article" date="2023" name="Mol. Phylogenet. Evol.">
        <title>Genome-scale phylogeny and comparative genomics of the fungal order Sordariales.</title>
        <authorList>
            <person name="Hensen N."/>
            <person name="Bonometti L."/>
            <person name="Westerberg I."/>
            <person name="Brannstrom I.O."/>
            <person name="Guillou S."/>
            <person name="Cros-Aarteil S."/>
            <person name="Calhoun S."/>
            <person name="Haridas S."/>
            <person name="Kuo A."/>
            <person name="Mondo S."/>
            <person name="Pangilinan J."/>
            <person name="Riley R."/>
            <person name="LaButti K."/>
            <person name="Andreopoulos B."/>
            <person name="Lipzen A."/>
            <person name="Chen C."/>
            <person name="Yan M."/>
            <person name="Daum C."/>
            <person name="Ng V."/>
            <person name="Clum A."/>
            <person name="Steindorff A."/>
            <person name="Ohm R.A."/>
            <person name="Martin F."/>
            <person name="Silar P."/>
            <person name="Natvig D.O."/>
            <person name="Lalanne C."/>
            <person name="Gautier V."/>
            <person name="Ament-Velasquez S.L."/>
            <person name="Kruys A."/>
            <person name="Hutchinson M.I."/>
            <person name="Powell A.J."/>
            <person name="Barry K."/>
            <person name="Miller A.N."/>
            <person name="Grigoriev I.V."/>
            <person name="Debuchy R."/>
            <person name="Gladieux P."/>
            <person name="Hiltunen Thoren M."/>
            <person name="Johannesson H."/>
        </authorList>
    </citation>
    <scope>NUCLEOTIDE SEQUENCE</scope>
    <source>
        <strain evidence="2">CBS 118394</strain>
    </source>
</reference>
<protein>
    <recommendedName>
        <fullName evidence="4">Secreted protein</fullName>
    </recommendedName>
</protein>
<comment type="caution">
    <text evidence="2">The sequence shown here is derived from an EMBL/GenBank/DDBJ whole genome shotgun (WGS) entry which is preliminary data.</text>
</comment>
<evidence type="ECO:0000313" key="3">
    <source>
        <dbReference type="Proteomes" id="UP001283341"/>
    </source>
</evidence>
<evidence type="ECO:0000256" key="1">
    <source>
        <dbReference type="SAM" id="SignalP"/>
    </source>
</evidence>
<reference evidence="2" key="2">
    <citation type="submission" date="2023-06" db="EMBL/GenBank/DDBJ databases">
        <authorList>
            <consortium name="Lawrence Berkeley National Laboratory"/>
            <person name="Haridas S."/>
            <person name="Hensen N."/>
            <person name="Bonometti L."/>
            <person name="Westerberg I."/>
            <person name="Brannstrom I.O."/>
            <person name="Guillou S."/>
            <person name="Cros-Aarteil S."/>
            <person name="Calhoun S."/>
            <person name="Kuo A."/>
            <person name="Mondo S."/>
            <person name="Pangilinan J."/>
            <person name="Riley R."/>
            <person name="Labutti K."/>
            <person name="Andreopoulos B."/>
            <person name="Lipzen A."/>
            <person name="Chen C."/>
            <person name="Yanf M."/>
            <person name="Daum C."/>
            <person name="Ng V."/>
            <person name="Clum A."/>
            <person name="Steindorff A."/>
            <person name="Ohm R."/>
            <person name="Martin F."/>
            <person name="Silar P."/>
            <person name="Natvig D."/>
            <person name="Lalanne C."/>
            <person name="Gautier V."/>
            <person name="Ament-Velasquez S.L."/>
            <person name="Kruys A."/>
            <person name="Hutchinson M.I."/>
            <person name="Powell A.J."/>
            <person name="Barry K."/>
            <person name="Miller A.N."/>
            <person name="Grigoriev I.V."/>
            <person name="Debuchy R."/>
            <person name="Gladieux P."/>
            <person name="Thoren M.H."/>
            <person name="Johannesson H."/>
        </authorList>
    </citation>
    <scope>NUCLEOTIDE SEQUENCE</scope>
    <source>
        <strain evidence="2">CBS 118394</strain>
    </source>
</reference>